<feature type="region of interest" description="Disordered" evidence="6">
    <location>
        <begin position="796"/>
        <end position="831"/>
    </location>
</feature>
<reference evidence="9" key="2">
    <citation type="submission" date="2015-01" db="EMBL/GenBank/DDBJ databases">
        <title>Evolutionary Origins and Diversification of the Mycorrhizal Mutualists.</title>
        <authorList>
            <consortium name="DOE Joint Genome Institute"/>
            <consortium name="Mycorrhizal Genomics Consortium"/>
            <person name="Kohler A."/>
            <person name="Kuo A."/>
            <person name="Nagy L.G."/>
            <person name="Floudas D."/>
            <person name="Copeland A."/>
            <person name="Barry K.W."/>
            <person name="Cichocki N."/>
            <person name="Veneault-Fourrey C."/>
            <person name="LaButti K."/>
            <person name="Lindquist E.A."/>
            <person name="Lipzen A."/>
            <person name="Lundell T."/>
            <person name="Morin E."/>
            <person name="Murat C."/>
            <person name="Riley R."/>
            <person name="Ohm R."/>
            <person name="Sun H."/>
            <person name="Tunlid A."/>
            <person name="Henrissat B."/>
            <person name="Grigoriev I.V."/>
            <person name="Hibbett D.S."/>
            <person name="Martin F."/>
        </authorList>
    </citation>
    <scope>NUCLEOTIDE SEQUENCE [LARGE SCALE GENOMIC DNA]</scope>
    <source>
        <strain evidence="9">LaAM-08-1</strain>
    </source>
</reference>
<evidence type="ECO:0000256" key="5">
    <source>
        <dbReference type="ARBA" id="ARBA00023254"/>
    </source>
</evidence>
<dbReference type="InterPro" id="IPR003511">
    <property type="entry name" value="HORMA_dom"/>
</dbReference>
<dbReference type="AlphaFoldDB" id="A0A0C9Y2R5"/>
<dbReference type="STRING" id="1095629.A0A0C9Y2R5"/>
<proteinExistence type="predicted"/>
<dbReference type="Proteomes" id="UP000054477">
    <property type="component" value="Unassembled WGS sequence"/>
</dbReference>
<dbReference type="GO" id="GO:0007130">
    <property type="term" value="P:synaptonemal complex assembly"/>
    <property type="evidence" value="ECO:0007669"/>
    <property type="project" value="TreeGrafter"/>
</dbReference>
<evidence type="ECO:0000256" key="6">
    <source>
        <dbReference type="SAM" id="MobiDB-lite"/>
    </source>
</evidence>
<feature type="compositionally biased region" description="Basic residues" evidence="6">
    <location>
        <begin position="709"/>
        <end position="728"/>
    </location>
</feature>
<evidence type="ECO:0000256" key="4">
    <source>
        <dbReference type="ARBA" id="ARBA00023242"/>
    </source>
</evidence>
<dbReference type="InterPro" id="IPR036570">
    <property type="entry name" value="HORMA_dom_sf"/>
</dbReference>
<feature type="compositionally biased region" description="Basic and acidic residues" evidence="6">
    <location>
        <begin position="819"/>
        <end position="830"/>
    </location>
</feature>
<evidence type="ECO:0000256" key="1">
    <source>
        <dbReference type="ARBA" id="ARBA00004123"/>
    </source>
</evidence>
<evidence type="ECO:0000256" key="3">
    <source>
        <dbReference type="ARBA" id="ARBA00022454"/>
    </source>
</evidence>
<evidence type="ECO:0000256" key="2">
    <source>
        <dbReference type="ARBA" id="ARBA00004286"/>
    </source>
</evidence>
<dbReference type="InterPro" id="IPR051294">
    <property type="entry name" value="HORMA_MeioticProgression"/>
</dbReference>
<dbReference type="HOGENOM" id="CLU_014668_0_0_1"/>
<dbReference type="GO" id="GO:0051598">
    <property type="term" value="P:meiotic recombination checkpoint signaling"/>
    <property type="evidence" value="ECO:0007669"/>
    <property type="project" value="TreeGrafter"/>
</dbReference>
<evidence type="ECO:0000313" key="8">
    <source>
        <dbReference type="EMBL" id="KIK08169.1"/>
    </source>
</evidence>
<dbReference type="GO" id="GO:0005694">
    <property type="term" value="C:chromosome"/>
    <property type="evidence" value="ECO:0007669"/>
    <property type="project" value="UniProtKB-SubCell"/>
</dbReference>
<dbReference type="PANTHER" id="PTHR48225:SF7">
    <property type="entry name" value="MEIOSIS-SPECIFIC PROTEIN HOP1"/>
    <property type="match status" value="1"/>
</dbReference>
<dbReference type="SUPFAM" id="SSF56019">
    <property type="entry name" value="The spindle assembly checkpoint protein mad2"/>
    <property type="match status" value="1"/>
</dbReference>
<evidence type="ECO:0000259" key="7">
    <source>
        <dbReference type="PROSITE" id="PS50815"/>
    </source>
</evidence>
<dbReference type="GO" id="GO:0005634">
    <property type="term" value="C:nucleus"/>
    <property type="evidence" value="ECO:0007669"/>
    <property type="project" value="UniProtKB-SubCell"/>
</dbReference>
<keyword evidence="4" id="KW-0539">Nucleus</keyword>
<dbReference type="EMBL" id="KN838543">
    <property type="protein sequence ID" value="KIK08169.1"/>
    <property type="molecule type" value="Genomic_DNA"/>
</dbReference>
<feature type="region of interest" description="Disordered" evidence="6">
    <location>
        <begin position="708"/>
        <end position="733"/>
    </location>
</feature>
<keyword evidence="3" id="KW-0158">Chromosome</keyword>
<protein>
    <recommendedName>
        <fullName evidence="7">HORMA domain-containing protein</fullName>
    </recommendedName>
</protein>
<dbReference type="Pfam" id="PF02301">
    <property type="entry name" value="HORMA"/>
    <property type="match status" value="1"/>
</dbReference>
<dbReference type="PANTHER" id="PTHR48225">
    <property type="entry name" value="HORMA DOMAIN-CONTAINING PROTEIN 1"/>
    <property type="match status" value="1"/>
</dbReference>
<dbReference type="PROSITE" id="PS50815">
    <property type="entry name" value="HORMA"/>
    <property type="match status" value="1"/>
</dbReference>
<dbReference type="OrthoDB" id="1928087at2759"/>
<organism evidence="8 9">
    <name type="scientific">Laccaria amethystina LaAM-08-1</name>
    <dbReference type="NCBI Taxonomy" id="1095629"/>
    <lineage>
        <taxon>Eukaryota</taxon>
        <taxon>Fungi</taxon>
        <taxon>Dikarya</taxon>
        <taxon>Basidiomycota</taxon>
        <taxon>Agaricomycotina</taxon>
        <taxon>Agaricomycetes</taxon>
        <taxon>Agaricomycetidae</taxon>
        <taxon>Agaricales</taxon>
        <taxon>Agaricineae</taxon>
        <taxon>Hydnangiaceae</taxon>
        <taxon>Laccaria</taxon>
    </lineage>
</organism>
<dbReference type="Gene3D" id="3.30.900.10">
    <property type="entry name" value="HORMA domain"/>
    <property type="match status" value="1"/>
</dbReference>
<name>A0A0C9Y2R5_9AGAR</name>
<keyword evidence="9" id="KW-1185">Reference proteome</keyword>
<reference evidence="8 9" key="1">
    <citation type="submission" date="2014-04" db="EMBL/GenBank/DDBJ databases">
        <authorList>
            <consortium name="DOE Joint Genome Institute"/>
            <person name="Kuo A."/>
            <person name="Kohler A."/>
            <person name="Nagy L.G."/>
            <person name="Floudas D."/>
            <person name="Copeland A."/>
            <person name="Barry K.W."/>
            <person name="Cichocki N."/>
            <person name="Veneault-Fourrey C."/>
            <person name="LaButti K."/>
            <person name="Lindquist E.A."/>
            <person name="Lipzen A."/>
            <person name="Lundell T."/>
            <person name="Morin E."/>
            <person name="Murat C."/>
            <person name="Sun H."/>
            <person name="Tunlid A."/>
            <person name="Henrissat B."/>
            <person name="Grigoriev I.V."/>
            <person name="Hibbett D.S."/>
            <person name="Martin F."/>
            <person name="Nordberg H.P."/>
            <person name="Cantor M.N."/>
            <person name="Hua S.X."/>
        </authorList>
    </citation>
    <scope>NUCLEOTIDE SEQUENCE [LARGE SCALE GENOMIC DNA]</scope>
    <source>
        <strain evidence="8 9">LaAM-08-1</strain>
    </source>
</reference>
<evidence type="ECO:0000313" key="9">
    <source>
        <dbReference type="Proteomes" id="UP000054477"/>
    </source>
</evidence>
<feature type="region of interest" description="Disordered" evidence="6">
    <location>
        <begin position="341"/>
        <end position="365"/>
    </location>
</feature>
<feature type="domain" description="HORMA" evidence="7">
    <location>
        <begin position="47"/>
        <end position="282"/>
    </location>
</feature>
<feature type="compositionally biased region" description="Acidic residues" evidence="6">
    <location>
        <begin position="344"/>
        <end position="359"/>
    </location>
</feature>
<accession>A0A0C9Y2R5</accession>
<gene>
    <name evidence="8" type="ORF">K443DRAFT_1702</name>
</gene>
<keyword evidence="5" id="KW-0469">Meiosis</keyword>
<sequence>MCNAGSDDAERNTIHIRYPKRSHRSNSPQSRFELHRFFEKTTFPKVYLSLSRLSGLNLFWSGYFTTADDSYGELSVSSDATGDGRKINGFRIMTMTRGYTDEADRILNYLEYGIFDALQKQYLRSFIFAIYLDNKEPNNIIEAYTFNFKYHTLPGTDTVIPIMSFEEGVRRASTEPFVDPVAEAVKRGKTPTLKDVKKSVKTLLKTLIHAMTHMDVLPRRRFATFKVFYTDETPANYEPPHFQAGDSEKDKWFFMTHDLDEVPEKCSIGRIQTGHHSVNLSVTSIATYLPSSTEHDHGIFAGTTIRGSTVPTLTPLEEASLCAHQAEKQREDADNRNVVWPADPDLELHDDDAEGEDDPEYTRGPDGSYKAIGLEREMQQFAPIGFRNKEGDIEKLPFAPDGEAQFVGFCENVPTRLKEINVKIAPETTGFEETQPLIFQELSLSHVGETPICEDGSGPDAIPPPDINIETTSMSSISAPPRPVDLDNYFERLCIDGSRAPSDVQMLDMETQQPESRMVESIQSFERIKATDGITTELVTQSGENNQDAIVDEVLDCDCGVMRMKAAFARGVAPDGFMFGMCMGYNSAQDPRMPSKFICFDCRLRKDLSWELVKVDLYPKLMGRFKDLALFRRALKVADSHKPQYFAEFVKSFGQISIPSFRGGINVNDIGGDNSLARQLIERLESEGFLFQQMTTIDNLGLTTEIHTRSVKNKGKGKQKQPKQRKPNIQKPRYAFNHSMKATSTYLDYFNPDQDVENRILGVANLAGLMSIDNQPLHKGFAGPASQACSELERANETQTQETTQMSEFPTEQVRHKRGSDLLTEHDNPTRRTKKLKISVAVGIDLAE</sequence>
<comment type="subcellular location">
    <subcellularLocation>
        <location evidence="2">Chromosome</location>
    </subcellularLocation>
    <subcellularLocation>
        <location evidence="1">Nucleus</location>
    </subcellularLocation>
</comment>